<keyword evidence="1" id="KW-0732">Signal</keyword>
<dbReference type="Proteomes" id="UP000316621">
    <property type="component" value="Chromosome 7"/>
</dbReference>
<dbReference type="Gramene" id="RZC69851">
    <property type="protein sequence ID" value="RZC69851"/>
    <property type="gene ID" value="C5167_032977"/>
</dbReference>
<accession>A0A4Y7KCI0</accession>
<dbReference type="EMBL" id="CM010721">
    <property type="protein sequence ID" value="RZC69851.1"/>
    <property type="molecule type" value="Genomic_DNA"/>
</dbReference>
<evidence type="ECO:0000313" key="2">
    <source>
        <dbReference type="EMBL" id="RZC69851.1"/>
    </source>
</evidence>
<sequence>MVMILIHIILVFKIFLGVDTIQETEEIINEMKENDPMRLLNLKVLRIVCRTVHTVYVYIDPGFTSECYRNAYSHPAALIPDVKKPNEVDESTKINAPSVIKGLGRQKKIGIYLVLRSQERNGCV</sequence>
<gene>
    <name evidence="2" type="ORF">C5167_032977</name>
</gene>
<dbReference type="AlphaFoldDB" id="A0A4Y7KCI0"/>
<evidence type="ECO:0000313" key="3">
    <source>
        <dbReference type="Proteomes" id="UP000316621"/>
    </source>
</evidence>
<keyword evidence="3" id="KW-1185">Reference proteome</keyword>
<feature type="non-terminal residue" evidence="2">
    <location>
        <position position="124"/>
    </location>
</feature>
<feature type="chain" id="PRO_5021425642" evidence="1">
    <location>
        <begin position="21"/>
        <end position="124"/>
    </location>
</feature>
<reference evidence="2 3" key="1">
    <citation type="journal article" date="2018" name="Science">
        <title>The opium poppy genome and morphinan production.</title>
        <authorList>
            <person name="Guo L."/>
            <person name="Winzer T."/>
            <person name="Yang X."/>
            <person name="Li Y."/>
            <person name="Ning Z."/>
            <person name="He Z."/>
            <person name="Teodor R."/>
            <person name="Lu Y."/>
            <person name="Bowser T.A."/>
            <person name="Graham I.A."/>
            <person name="Ye K."/>
        </authorList>
    </citation>
    <scope>NUCLEOTIDE SEQUENCE [LARGE SCALE GENOMIC DNA]</scope>
    <source>
        <strain evidence="3">cv. HN1</strain>
        <tissue evidence="2">Leaves</tissue>
    </source>
</reference>
<organism evidence="2 3">
    <name type="scientific">Papaver somniferum</name>
    <name type="common">Opium poppy</name>
    <dbReference type="NCBI Taxonomy" id="3469"/>
    <lineage>
        <taxon>Eukaryota</taxon>
        <taxon>Viridiplantae</taxon>
        <taxon>Streptophyta</taxon>
        <taxon>Embryophyta</taxon>
        <taxon>Tracheophyta</taxon>
        <taxon>Spermatophyta</taxon>
        <taxon>Magnoliopsida</taxon>
        <taxon>Ranunculales</taxon>
        <taxon>Papaveraceae</taxon>
        <taxon>Papaveroideae</taxon>
        <taxon>Papaver</taxon>
    </lineage>
</organism>
<proteinExistence type="predicted"/>
<evidence type="ECO:0000256" key="1">
    <source>
        <dbReference type="SAM" id="SignalP"/>
    </source>
</evidence>
<feature type="signal peptide" evidence="1">
    <location>
        <begin position="1"/>
        <end position="20"/>
    </location>
</feature>
<name>A0A4Y7KCI0_PAPSO</name>
<protein>
    <submittedName>
        <fullName evidence="2">Uncharacterized protein</fullName>
    </submittedName>
</protein>